<evidence type="ECO:0000313" key="2">
    <source>
        <dbReference type="EMBL" id="CAB4172794.1"/>
    </source>
</evidence>
<organism evidence="2">
    <name type="scientific">uncultured Caudovirales phage</name>
    <dbReference type="NCBI Taxonomy" id="2100421"/>
    <lineage>
        <taxon>Viruses</taxon>
        <taxon>Duplodnaviria</taxon>
        <taxon>Heunggongvirae</taxon>
        <taxon>Uroviricota</taxon>
        <taxon>Caudoviricetes</taxon>
        <taxon>Peduoviridae</taxon>
        <taxon>Maltschvirus</taxon>
        <taxon>Maltschvirus maltsch</taxon>
    </lineage>
</organism>
<sequence length="499" mass="53226">MADFGFNTNIPLGVQPPKNNLADMVNTAAGLQSYQQAREMNPIQLEAARLQLQQAQQMNPLELEAKNLAVSKARQTLPFEVKASEATSSTAQSQAEVARIKALQEGFAFFAKNSLNLLQKDSLTPQDIDDFLVSSIKNAKGSDEVIAQARASIPKTGTTAELKAWLGRHSLNALDANAQIDKLFPAAAPQNLGATSVPMTMGSPFLSVTPPGTQAGPASTMTVPPTALETPTGGVNPITNLPQVIVRDALGRTTGFRDVQPSATTPTGSITPTIPQSESLETGKVYQQQIIDARAAATPAKVALNNIDTVLKYLPLAETGKFSEARQSVQSVLGSVTGNNATELAASARDIISKTIEDLALNKNAALGNKFAADLAAVQKSIASAERNPTAIKSSMEQLRPLLQHAYNYSQGLDKAVSRNPTAQYVKPQFDAAMNEAFDMKAMMMLNAYQGGSTDGLKKWTAANKVTVPEQQRLFGQLERYKALVDGDLGRYNTLAGAR</sequence>
<reference evidence="2" key="1">
    <citation type="submission" date="2020-05" db="EMBL/GenBank/DDBJ databases">
        <authorList>
            <person name="Chiriac C."/>
            <person name="Salcher M."/>
            <person name="Ghai R."/>
            <person name="Kavagutti S V."/>
        </authorList>
    </citation>
    <scope>NUCLEOTIDE SEQUENCE</scope>
</reference>
<dbReference type="EMBL" id="LR796899">
    <property type="protein sequence ID" value="CAB4172794.1"/>
    <property type="molecule type" value="Genomic_DNA"/>
</dbReference>
<gene>
    <name evidence="2" type="ORF">UFOVP953_5</name>
</gene>
<protein>
    <submittedName>
        <fullName evidence="2">Uncharacterized protein</fullName>
    </submittedName>
</protein>
<accession>A0A6J5PZN8</accession>
<feature type="compositionally biased region" description="Low complexity" evidence="1">
    <location>
        <begin position="261"/>
        <end position="275"/>
    </location>
</feature>
<feature type="region of interest" description="Disordered" evidence="1">
    <location>
        <begin position="256"/>
        <end position="276"/>
    </location>
</feature>
<evidence type="ECO:0000256" key="1">
    <source>
        <dbReference type="SAM" id="MobiDB-lite"/>
    </source>
</evidence>
<proteinExistence type="predicted"/>
<name>A0A6J5PZN8_9CAUD</name>